<comment type="caution">
    <text evidence="2">The sequence shown here is derived from an EMBL/GenBank/DDBJ whole genome shotgun (WGS) entry which is preliminary data.</text>
</comment>
<reference evidence="2 3" key="1">
    <citation type="submission" date="2024-09" db="EMBL/GenBank/DDBJ databases">
        <authorList>
            <person name="Sun Q."/>
            <person name="Mori K."/>
        </authorList>
    </citation>
    <scope>NUCLEOTIDE SEQUENCE [LARGE SCALE GENOMIC DNA]</scope>
    <source>
        <strain evidence="2 3">JCM 11201</strain>
    </source>
</reference>
<accession>A0ABV5WGD7</accession>
<dbReference type="SMART" id="SM00914">
    <property type="entry name" value="IDEAL"/>
    <property type="match status" value="1"/>
</dbReference>
<dbReference type="EMBL" id="JBHMAF010000086">
    <property type="protein sequence ID" value="MFB9759678.1"/>
    <property type="molecule type" value="Genomic_DNA"/>
</dbReference>
<dbReference type="InterPro" id="IPR027393">
    <property type="entry name" value="Virus_scaffolding_prot_C"/>
</dbReference>
<dbReference type="Pfam" id="PF08858">
    <property type="entry name" value="IDEAL"/>
    <property type="match status" value="1"/>
</dbReference>
<feature type="domain" description="IDEAL" evidence="1">
    <location>
        <begin position="25"/>
        <end position="61"/>
    </location>
</feature>
<sequence>MKKYMLNAPKQAGLDAMYSLFAEMVLEESIRKFRKEQLQKKIDHSLEHGDKEAFLKLTTELKMLA</sequence>
<evidence type="ECO:0000313" key="2">
    <source>
        <dbReference type="EMBL" id="MFB9759678.1"/>
    </source>
</evidence>
<dbReference type="Gene3D" id="4.10.810.10">
    <property type="entry name" value="Virus Scaffolding Protein, Chain A"/>
    <property type="match status" value="1"/>
</dbReference>
<evidence type="ECO:0000259" key="1">
    <source>
        <dbReference type="SMART" id="SM00914"/>
    </source>
</evidence>
<proteinExistence type="predicted"/>
<dbReference type="RefSeq" id="WP_129728053.1">
    <property type="nucleotide sequence ID" value="NZ_JAPCYI010000001.1"/>
</dbReference>
<gene>
    <name evidence="2" type="ORF">ACFFMS_14805</name>
</gene>
<name>A0ABV5WGD7_9BACI</name>
<dbReference type="Proteomes" id="UP001589609">
    <property type="component" value="Unassembled WGS sequence"/>
</dbReference>
<dbReference type="InterPro" id="IPR014957">
    <property type="entry name" value="IDEAL_dom"/>
</dbReference>
<evidence type="ECO:0000313" key="3">
    <source>
        <dbReference type="Proteomes" id="UP001589609"/>
    </source>
</evidence>
<protein>
    <submittedName>
        <fullName evidence="2">IDEAL domain-containing protein</fullName>
    </submittedName>
</protein>
<organism evidence="2 3">
    <name type="scientific">Ectobacillus funiculus</name>
    <dbReference type="NCBI Taxonomy" id="137993"/>
    <lineage>
        <taxon>Bacteria</taxon>
        <taxon>Bacillati</taxon>
        <taxon>Bacillota</taxon>
        <taxon>Bacilli</taxon>
        <taxon>Bacillales</taxon>
        <taxon>Bacillaceae</taxon>
        <taxon>Ectobacillus</taxon>
    </lineage>
</organism>
<keyword evidence="3" id="KW-1185">Reference proteome</keyword>